<name>A0A8S9UAJ4_PHYIN</name>
<accession>A0A8S9UAJ4</accession>
<proteinExistence type="predicted"/>
<reference evidence="1" key="1">
    <citation type="submission" date="2020-03" db="EMBL/GenBank/DDBJ databases">
        <title>Hybrid Assembly of Korean Phytophthora infestans isolates.</title>
        <authorList>
            <person name="Prokchorchik M."/>
            <person name="Lee Y."/>
            <person name="Seo J."/>
            <person name="Cho J.-H."/>
            <person name="Park Y.-E."/>
            <person name="Jang D.-C."/>
            <person name="Im J.-S."/>
            <person name="Choi J.-G."/>
            <person name="Park H.-J."/>
            <person name="Lee G.-B."/>
            <person name="Lee Y.-G."/>
            <person name="Hong S.-Y."/>
            <person name="Cho K."/>
            <person name="Sohn K.H."/>
        </authorList>
    </citation>
    <scope>NUCLEOTIDE SEQUENCE</scope>
    <source>
        <strain evidence="1">KR_2_A2</strain>
    </source>
</reference>
<evidence type="ECO:0000313" key="2">
    <source>
        <dbReference type="Proteomes" id="UP000704712"/>
    </source>
</evidence>
<dbReference type="EMBL" id="JAACNO010001795">
    <property type="protein sequence ID" value="KAF4137470.1"/>
    <property type="molecule type" value="Genomic_DNA"/>
</dbReference>
<dbReference type="AlphaFoldDB" id="A0A8S9UAJ4"/>
<gene>
    <name evidence="1" type="ORF">GN958_ATG13314</name>
</gene>
<keyword evidence="1" id="KW-0695">RNA-directed DNA polymerase</keyword>
<comment type="caution">
    <text evidence="1">The sequence shown here is derived from an EMBL/GenBank/DDBJ whole genome shotgun (WGS) entry which is preliminary data.</text>
</comment>
<sequence>MAPSDIEQWYFVVGSINVFEVRHSEDRREWEQAMEEVIQSLIENEIFVEVPLPTGRKAIKSKWVFNKKINPDGTLDNIRSEWLQKVSASDFGDDYT</sequence>
<evidence type="ECO:0000313" key="1">
    <source>
        <dbReference type="EMBL" id="KAF4137470.1"/>
    </source>
</evidence>
<protein>
    <submittedName>
        <fullName evidence="1">Putative reverse transcriptase Ty1/copia-type domain-containing protein</fullName>
    </submittedName>
</protein>
<keyword evidence="1" id="KW-0808">Transferase</keyword>
<dbReference type="Proteomes" id="UP000704712">
    <property type="component" value="Unassembled WGS sequence"/>
</dbReference>
<keyword evidence="1" id="KW-0548">Nucleotidyltransferase</keyword>
<dbReference type="GO" id="GO:0003964">
    <property type="term" value="F:RNA-directed DNA polymerase activity"/>
    <property type="evidence" value="ECO:0007669"/>
    <property type="project" value="UniProtKB-KW"/>
</dbReference>
<organism evidence="1 2">
    <name type="scientific">Phytophthora infestans</name>
    <name type="common">Potato late blight agent</name>
    <name type="synonym">Botrytis infestans</name>
    <dbReference type="NCBI Taxonomy" id="4787"/>
    <lineage>
        <taxon>Eukaryota</taxon>
        <taxon>Sar</taxon>
        <taxon>Stramenopiles</taxon>
        <taxon>Oomycota</taxon>
        <taxon>Peronosporomycetes</taxon>
        <taxon>Peronosporales</taxon>
        <taxon>Peronosporaceae</taxon>
        <taxon>Phytophthora</taxon>
    </lineage>
</organism>